<reference evidence="1 2" key="1">
    <citation type="journal article" date="2024" name="G3 (Bethesda)">
        <title>Genome assembly of Hibiscus sabdariffa L. provides insights into metabolisms of medicinal natural products.</title>
        <authorList>
            <person name="Kim T."/>
        </authorList>
    </citation>
    <scope>NUCLEOTIDE SEQUENCE [LARGE SCALE GENOMIC DNA]</scope>
    <source>
        <strain evidence="1">TK-2024</strain>
        <tissue evidence="1">Old leaves</tissue>
    </source>
</reference>
<dbReference type="Proteomes" id="UP001396334">
    <property type="component" value="Unassembled WGS sequence"/>
</dbReference>
<comment type="caution">
    <text evidence="1">The sequence shown here is derived from an EMBL/GenBank/DDBJ whole genome shotgun (WGS) entry which is preliminary data.</text>
</comment>
<accession>A0ABR2QJ30</accession>
<evidence type="ECO:0000313" key="1">
    <source>
        <dbReference type="EMBL" id="KAK9000700.1"/>
    </source>
</evidence>
<gene>
    <name evidence="1" type="ORF">V6N11_081189</name>
</gene>
<proteinExistence type="predicted"/>
<evidence type="ECO:0000313" key="2">
    <source>
        <dbReference type="Proteomes" id="UP001396334"/>
    </source>
</evidence>
<sequence>MSNKCAVRIFDEMLKRDDKVKIDKHFNAVREDSNEVQNSIALNDIGDYIQELMMLSVKKTLTANGSDNALLRFRLPIQVLFQLPKVIAPSPPIGISNPNLNIAPKVIRKPNSNFENIIVLFTDIWIDIDFKPE</sequence>
<name>A0ABR2QJ30_9ROSI</name>
<protein>
    <submittedName>
        <fullName evidence="1">Uncharacterized protein</fullName>
    </submittedName>
</protein>
<organism evidence="1 2">
    <name type="scientific">Hibiscus sabdariffa</name>
    <name type="common">roselle</name>
    <dbReference type="NCBI Taxonomy" id="183260"/>
    <lineage>
        <taxon>Eukaryota</taxon>
        <taxon>Viridiplantae</taxon>
        <taxon>Streptophyta</taxon>
        <taxon>Embryophyta</taxon>
        <taxon>Tracheophyta</taxon>
        <taxon>Spermatophyta</taxon>
        <taxon>Magnoliopsida</taxon>
        <taxon>eudicotyledons</taxon>
        <taxon>Gunneridae</taxon>
        <taxon>Pentapetalae</taxon>
        <taxon>rosids</taxon>
        <taxon>malvids</taxon>
        <taxon>Malvales</taxon>
        <taxon>Malvaceae</taxon>
        <taxon>Malvoideae</taxon>
        <taxon>Hibiscus</taxon>
    </lineage>
</organism>
<dbReference type="EMBL" id="JBBPBN010000037">
    <property type="protein sequence ID" value="KAK9000700.1"/>
    <property type="molecule type" value="Genomic_DNA"/>
</dbReference>
<keyword evidence="2" id="KW-1185">Reference proteome</keyword>